<keyword evidence="1" id="KW-0106">Calcium</keyword>
<dbReference type="Gene3D" id="1.10.238.10">
    <property type="entry name" value="EF-hand"/>
    <property type="match status" value="1"/>
</dbReference>
<proteinExistence type="predicted"/>
<dbReference type="SUPFAM" id="SSF47473">
    <property type="entry name" value="EF-hand"/>
    <property type="match status" value="1"/>
</dbReference>
<dbReference type="Proteomes" id="UP000023152">
    <property type="component" value="Unassembled WGS sequence"/>
</dbReference>
<evidence type="ECO:0000256" key="1">
    <source>
        <dbReference type="ARBA" id="ARBA00022837"/>
    </source>
</evidence>
<dbReference type="GO" id="GO:0005509">
    <property type="term" value="F:calcium ion binding"/>
    <property type="evidence" value="ECO:0007669"/>
    <property type="project" value="InterPro"/>
</dbReference>
<dbReference type="SMART" id="SM00054">
    <property type="entry name" value="EFh"/>
    <property type="match status" value="2"/>
</dbReference>
<reference evidence="3 4" key="1">
    <citation type="journal article" date="2013" name="Curr. Biol.">
        <title>The Genome of the Foraminiferan Reticulomyxa filosa.</title>
        <authorList>
            <person name="Glockner G."/>
            <person name="Hulsmann N."/>
            <person name="Schleicher M."/>
            <person name="Noegel A.A."/>
            <person name="Eichinger L."/>
            <person name="Gallinger C."/>
            <person name="Pawlowski J."/>
            <person name="Sierra R."/>
            <person name="Euteneuer U."/>
            <person name="Pillet L."/>
            <person name="Moustafa A."/>
            <person name="Platzer M."/>
            <person name="Groth M."/>
            <person name="Szafranski K."/>
            <person name="Schliwa M."/>
        </authorList>
    </citation>
    <scope>NUCLEOTIDE SEQUENCE [LARGE SCALE GENOMIC DNA]</scope>
</reference>
<comment type="caution">
    <text evidence="3">The sequence shown here is derived from an EMBL/GenBank/DDBJ whole genome shotgun (WGS) entry which is preliminary data.</text>
</comment>
<dbReference type="InterPro" id="IPR002048">
    <property type="entry name" value="EF_hand_dom"/>
</dbReference>
<evidence type="ECO:0000313" key="4">
    <source>
        <dbReference type="Proteomes" id="UP000023152"/>
    </source>
</evidence>
<dbReference type="PROSITE" id="PS50222">
    <property type="entry name" value="EF_HAND_2"/>
    <property type="match status" value="1"/>
</dbReference>
<name>X6M0T5_RETFI</name>
<keyword evidence="4" id="KW-1185">Reference proteome</keyword>
<sequence length="105" mass="11779">MALDDLDEDGDGQLDAHELANKIGWTVEDAQRFIDEHDKDKNGKLSEKEWEAFMKEAEENKQQTDMEASLATICVTAPFSAAASGIGLQIHKYLFNNITNFFLAK</sequence>
<evidence type="ECO:0000313" key="3">
    <source>
        <dbReference type="EMBL" id="ETO07226.1"/>
    </source>
</evidence>
<feature type="domain" description="EF-hand" evidence="2">
    <location>
        <begin position="25"/>
        <end position="60"/>
    </location>
</feature>
<evidence type="ECO:0000259" key="2">
    <source>
        <dbReference type="PROSITE" id="PS50222"/>
    </source>
</evidence>
<accession>X6M0T5</accession>
<protein>
    <recommendedName>
        <fullName evidence="2">EF-hand domain-containing protein</fullName>
    </recommendedName>
</protein>
<gene>
    <name evidence="3" type="ORF">RFI_30167</name>
</gene>
<dbReference type="EMBL" id="ASPP01026369">
    <property type="protein sequence ID" value="ETO07226.1"/>
    <property type="molecule type" value="Genomic_DNA"/>
</dbReference>
<dbReference type="InterPro" id="IPR011992">
    <property type="entry name" value="EF-hand-dom_pair"/>
</dbReference>
<organism evidence="3 4">
    <name type="scientific">Reticulomyxa filosa</name>
    <dbReference type="NCBI Taxonomy" id="46433"/>
    <lineage>
        <taxon>Eukaryota</taxon>
        <taxon>Sar</taxon>
        <taxon>Rhizaria</taxon>
        <taxon>Retaria</taxon>
        <taxon>Foraminifera</taxon>
        <taxon>Monothalamids</taxon>
        <taxon>Reticulomyxidae</taxon>
        <taxon>Reticulomyxa</taxon>
    </lineage>
</organism>
<dbReference type="PROSITE" id="PS00018">
    <property type="entry name" value="EF_HAND_1"/>
    <property type="match status" value="1"/>
</dbReference>
<dbReference type="AlphaFoldDB" id="X6M0T5"/>
<dbReference type="InterPro" id="IPR018247">
    <property type="entry name" value="EF_Hand_1_Ca_BS"/>
</dbReference>
<dbReference type="Pfam" id="PF13202">
    <property type="entry name" value="EF-hand_5"/>
    <property type="match status" value="2"/>
</dbReference>